<dbReference type="InterPro" id="IPR003749">
    <property type="entry name" value="ThiS/MoaD-like"/>
</dbReference>
<dbReference type="Pfam" id="PF02597">
    <property type="entry name" value="ThiS"/>
    <property type="match status" value="1"/>
</dbReference>
<dbReference type="SUPFAM" id="SSF54285">
    <property type="entry name" value="MoaD/ThiS"/>
    <property type="match status" value="1"/>
</dbReference>
<reference evidence="1" key="2">
    <citation type="submission" date="2018-03" db="EMBL/GenBank/DDBJ databases">
        <authorList>
            <person name="Jeon C.O."/>
        </authorList>
    </citation>
    <scope>NUCLEOTIDE SEQUENCE</scope>
    <source>
        <strain evidence="1">LMG 26042</strain>
    </source>
</reference>
<dbReference type="InterPro" id="IPR016155">
    <property type="entry name" value="Mopterin_synth/thiamin_S_b"/>
</dbReference>
<dbReference type="Proteomes" id="UP000427886">
    <property type="component" value="Chromosome"/>
</dbReference>
<dbReference type="Gene3D" id="3.10.20.30">
    <property type="match status" value="1"/>
</dbReference>
<dbReference type="EMBL" id="CP027768">
    <property type="protein sequence ID" value="AYW49417.1"/>
    <property type="molecule type" value="Genomic_DNA"/>
</dbReference>
<reference evidence="2 4" key="3">
    <citation type="submission" date="2019-11" db="EMBL/GenBank/DDBJ databases">
        <authorList>
            <person name="Kim E."/>
            <person name="Lee J."/>
            <person name="Jeon K."/>
            <person name="Lee Y."/>
        </authorList>
    </citation>
    <scope>NUCLEOTIDE SEQUENCE [LARGE SCALE GENOMIC DNA]</scope>
    <source>
        <strain evidence="2 4">YJ1</strain>
    </source>
</reference>
<evidence type="ECO:0000313" key="4">
    <source>
        <dbReference type="Proteomes" id="UP000427886"/>
    </source>
</evidence>
<dbReference type="KEGG" id="tey:GLW17_06230"/>
<gene>
    <name evidence="1" type="ORF">C7H83_02405</name>
    <name evidence="2" type="ORF">GLW17_06230</name>
</gene>
<dbReference type="EMBL" id="CP046246">
    <property type="protein sequence ID" value="QGP76451.1"/>
    <property type="molecule type" value="Genomic_DNA"/>
</dbReference>
<evidence type="ECO:0000313" key="1">
    <source>
        <dbReference type="EMBL" id="AYW49417.1"/>
    </source>
</evidence>
<dbReference type="CDD" id="cd00754">
    <property type="entry name" value="Ubl_MoaD"/>
    <property type="match status" value="1"/>
</dbReference>
<reference evidence="1 3" key="1">
    <citation type="journal article" date="2012" name="Int. J. Syst. Evol. Microbiol.">
        <title>Characterization of Tetragenococcus strains from sugar thick juice reveals a novel species, Tetragenococcus osmophilus sp. nov., and divides Tetragenococcus halophilus into two subspecies, T. halophilus subsp. halophilus subsp. nov. and T. halophilus subsp. flandriensis subsp. nov.</title>
        <authorList>
            <person name="Juste A."/>
            <person name="Van Trappen S."/>
            <person name="Verreth C."/>
            <person name="Cleenwerck I."/>
            <person name="De Vos P."/>
            <person name="Lievens B."/>
            <person name="Willems K.A."/>
        </authorList>
    </citation>
    <scope>NUCLEOTIDE SEQUENCE [LARGE SCALE GENOMIC DNA]</scope>
    <source>
        <strain evidence="1 3">LMG 26042</strain>
    </source>
</reference>
<name>A0A3G5FGE4_TETHA</name>
<evidence type="ECO:0000313" key="2">
    <source>
        <dbReference type="EMBL" id="QGP76451.1"/>
    </source>
</evidence>
<dbReference type="GeneID" id="64053105"/>
<organism evidence="1 3">
    <name type="scientific">Tetragenococcus halophilus</name>
    <name type="common">Pediococcus halophilus</name>
    <dbReference type="NCBI Taxonomy" id="51669"/>
    <lineage>
        <taxon>Bacteria</taxon>
        <taxon>Bacillati</taxon>
        <taxon>Bacillota</taxon>
        <taxon>Bacilli</taxon>
        <taxon>Lactobacillales</taxon>
        <taxon>Enterococcaceae</taxon>
        <taxon>Tetragenococcus</taxon>
    </lineage>
</organism>
<dbReference type="InterPro" id="IPR012675">
    <property type="entry name" value="Beta-grasp_dom_sf"/>
</dbReference>
<evidence type="ECO:0000313" key="3">
    <source>
        <dbReference type="Proteomes" id="UP000280475"/>
    </source>
</evidence>
<dbReference type="Proteomes" id="UP000280475">
    <property type="component" value="Chromosome"/>
</dbReference>
<dbReference type="AlphaFoldDB" id="A0A3G5FGE4"/>
<dbReference type="RefSeq" id="WP_069028518.1">
    <property type="nucleotide sequence ID" value="NZ_BKBJ01000039.1"/>
</dbReference>
<sequence>MQTKIKAFAYLGEKLNHEVIVDLPLKVTKVTVLEAIKQQFPQYKAEISECSVAINQSFIGKESYVMSDIAEIALIPPVSGG</sequence>
<proteinExistence type="predicted"/>
<accession>A0A3G5FGE4</accession>
<protein>
    <submittedName>
        <fullName evidence="1">MoaD/ThiS family protein</fullName>
    </submittedName>
</protein>